<keyword evidence="1" id="KW-0732">Signal</keyword>
<dbReference type="Proteomes" id="UP001424741">
    <property type="component" value="Unassembled WGS sequence"/>
</dbReference>
<evidence type="ECO:0008006" key="4">
    <source>
        <dbReference type="Google" id="ProtNLM"/>
    </source>
</evidence>
<accession>A0ABP9V1X9</accession>
<dbReference type="EMBL" id="BAABRL010000009">
    <property type="protein sequence ID" value="GAA5496620.1"/>
    <property type="molecule type" value="Genomic_DNA"/>
</dbReference>
<name>A0ABP9V1X9_9BACT</name>
<feature type="signal peptide" evidence="1">
    <location>
        <begin position="1"/>
        <end position="20"/>
    </location>
</feature>
<organism evidence="2 3">
    <name type="scientific">Rubritalea halochordaticola</name>
    <dbReference type="NCBI Taxonomy" id="714537"/>
    <lineage>
        <taxon>Bacteria</taxon>
        <taxon>Pseudomonadati</taxon>
        <taxon>Verrucomicrobiota</taxon>
        <taxon>Verrucomicrobiia</taxon>
        <taxon>Verrucomicrobiales</taxon>
        <taxon>Rubritaleaceae</taxon>
        <taxon>Rubritalea</taxon>
    </lineage>
</organism>
<evidence type="ECO:0000256" key="1">
    <source>
        <dbReference type="SAM" id="SignalP"/>
    </source>
</evidence>
<proteinExistence type="predicted"/>
<protein>
    <recommendedName>
        <fullName evidence="4">DUF1570 domain-containing protein</fullName>
    </recommendedName>
</protein>
<evidence type="ECO:0000313" key="3">
    <source>
        <dbReference type="Proteomes" id="UP001424741"/>
    </source>
</evidence>
<sequence length="391" mass="43872">MKVYQILYPIALFLSPIVTANQSSVKLELKSGSKFECELREVKDSSLTVKTSQGKSYKIDVNSLSPASKHVVLGWARRQGGSLKYASWIKSPDSAFNKSWPKMVYGPANPAVKIRRDLTKAGKYVFETDNYQFISDAKLDSKVVQRFSVLFETTHRYNMALPLNVTAQYVQKGHKYEIYLFESMQLYVRAGGHPQAAGAYIPSRGICLIPLHSLGVNKLGNKWVYDKTKDNSTISHELTHQLTSGVQFAAWFIEGSAEYVAATPYHHAVFQVSKSKSKIIEYVTGGKPVGRMLGRRFGMPKLSRFMTMPYGQFAGQNANLNYGAALLLTYYFYHEDGNGDAARIKSYIKTLQRGGSEQEALKALLNGRSFEELEKSFAKYYAQSGVTIDFK</sequence>
<comment type="caution">
    <text evidence="2">The sequence shown here is derived from an EMBL/GenBank/DDBJ whole genome shotgun (WGS) entry which is preliminary data.</text>
</comment>
<reference evidence="2 3" key="1">
    <citation type="submission" date="2024-02" db="EMBL/GenBank/DDBJ databases">
        <title>Rubritalea halochordaticola NBRC 107102.</title>
        <authorList>
            <person name="Ichikawa N."/>
            <person name="Katano-Makiyama Y."/>
            <person name="Hidaka K."/>
        </authorList>
    </citation>
    <scope>NUCLEOTIDE SEQUENCE [LARGE SCALE GENOMIC DNA]</scope>
    <source>
        <strain evidence="2 3">NBRC 107102</strain>
    </source>
</reference>
<gene>
    <name evidence="2" type="ORF">Rhal01_02805</name>
</gene>
<feature type="chain" id="PRO_5045282889" description="DUF1570 domain-containing protein" evidence="1">
    <location>
        <begin position="21"/>
        <end position="391"/>
    </location>
</feature>
<keyword evidence="3" id="KW-1185">Reference proteome</keyword>
<evidence type="ECO:0000313" key="2">
    <source>
        <dbReference type="EMBL" id="GAA5496620.1"/>
    </source>
</evidence>